<feature type="transmembrane region" description="Helical" evidence="5">
    <location>
        <begin position="55"/>
        <end position="78"/>
    </location>
</feature>
<evidence type="ECO:0000256" key="3">
    <source>
        <dbReference type="ARBA" id="ARBA00022989"/>
    </source>
</evidence>
<keyword evidence="2 5" id="KW-0812">Transmembrane</keyword>
<dbReference type="GO" id="GO:0005765">
    <property type="term" value="C:lysosomal membrane"/>
    <property type="evidence" value="ECO:0007669"/>
    <property type="project" value="TreeGrafter"/>
</dbReference>
<keyword evidence="6" id="KW-1185">Reference proteome</keyword>
<evidence type="ECO:0000313" key="6">
    <source>
        <dbReference type="Proteomes" id="UP000887577"/>
    </source>
</evidence>
<dbReference type="GO" id="GO:0012505">
    <property type="term" value="C:endomembrane system"/>
    <property type="evidence" value="ECO:0007669"/>
    <property type="project" value="UniProtKB-SubCell"/>
</dbReference>
<feature type="transmembrane region" description="Helical" evidence="5">
    <location>
        <begin position="170"/>
        <end position="189"/>
    </location>
</feature>
<evidence type="ECO:0000256" key="1">
    <source>
        <dbReference type="ARBA" id="ARBA00004127"/>
    </source>
</evidence>
<dbReference type="PANTHER" id="PTHR12479">
    <property type="entry name" value="LYSOSOMAL-ASSOCIATED TRANSMEMBRANE PROTEIN"/>
    <property type="match status" value="1"/>
</dbReference>
<accession>A0A914XWZ3</accession>
<keyword evidence="4 5" id="KW-0472">Membrane</keyword>
<dbReference type="PANTHER" id="PTHR12479:SF10">
    <property type="entry name" value="LYSOSOMAL-ASSOCIATED TRANSMEMBRANE PROTEIN"/>
    <property type="match status" value="1"/>
</dbReference>
<reference evidence="7" key="1">
    <citation type="submission" date="2022-11" db="UniProtKB">
        <authorList>
            <consortium name="WormBaseParasite"/>
        </authorList>
    </citation>
    <scope>IDENTIFICATION</scope>
</reference>
<feature type="transmembrane region" description="Helical" evidence="5">
    <location>
        <begin position="90"/>
        <end position="112"/>
    </location>
</feature>
<protein>
    <submittedName>
        <fullName evidence="7">Uncharacterized protein</fullName>
    </submittedName>
</protein>
<name>A0A914XWZ3_9BILA</name>
<sequence>MTNVSTSISQTTISVENVTSISPNSTKEKIVTSNQLFPDPLIPHNDEYLCCCGCFQIYCGTITIALFHYLFLCLSIIFEISSSGRYGFTFLGNIVIGCHSIFYIFIVVLFIGLEQKSTKMLLPYIIYGYILVALYIFAWIFLTIIVLLAQPSYIRRIIGKHDFSVSTIKIILFIKSTFIFLGLALIQVWCNFVVQKCRKYFRLLGESNSNNNSDDRDIEQ</sequence>
<dbReference type="WBParaSite" id="PSU_v2.g10276.t1">
    <property type="protein sequence ID" value="PSU_v2.g10276.t1"/>
    <property type="gene ID" value="PSU_v2.g10276"/>
</dbReference>
<dbReference type="InterPro" id="IPR051115">
    <property type="entry name" value="LAPTM_transporter"/>
</dbReference>
<dbReference type="Proteomes" id="UP000887577">
    <property type="component" value="Unplaced"/>
</dbReference>
<evidence type="ECO:0000256" key="2">
    <source>
        <dbReference type="ARBA" id="ARBA00022692"/>
    </source>
</evidence>
<evidence type="ECO:0000313" key="7">
    <source>
        <dbReference type="WBParaSite" id="PSU_v2.g10276.t1"/>
    </source>
</evidence>
<organism evidence="6 7">
    <name type="scientific">Panagrolaimus superbus</name>
    <dbReference type="NCBI Taxonomy" id="310955"/>
    <lineage>
        <taxon>Eukaryota</taxon>
        <taxon>Metazoa</taxon>
        <taxon>Ecdysozoa</taxon>
        <taxon>Nematoda</taxon>
        <taxon>Chromadorea</taxon>
        <taxon>Rhabditida</taxon>
        <taxon>Tylenchina</taxon>
        <taxon>Panagrolaimomorpha</taxon>
        <taxon>Panagrolaimoidea</taxon>
        <taxon>Panagrolaimidae</taxon>
        <taxon>Panagrolaimus</taxon>
    </lineage>
</organism>
<proteinExistence type="predicted"/>
<evidence type="ECO:0000256" key="4">
    <source>
        <dbReference type="ARBA" id="ARBA00023136"/>
    </source>
</evidence>
<evidence type="ECO:0000256" key="5">
    <source>
        <dbReference type="SAM" id="Phobius"/>
    </source>
</evidence>
<comment type="subcellular location">
    <subcellularLocation>
        <location evidence="1">Endomembrane system</location>
        <topology evidence="1">Multi-pass membrane protein</topology>
    </subcellularLocation>
</comment>
<dbReference type="AlphaFoldDB" id="A0A914XWZ3"/>
<feature type="transmembrane region" description="Helical" evidence="5">
    <location>
        <begin position="124"/>
        <end position="149"/>
    </location>
</feature>
<keyword evidence="3 5" id="KW-1133">Transmembrane helix</keyword>